<evidence type="ECO:0000259" key="2">
    <source>
        <dbReference type="PROSITE" id="PS50994"/>
    </source>
</evidence>
<dbReference type="InterPro" id="IPR050900">
    <property type="entry name" value="Transposase_IS3/IS150/IS904"/>
</dbReference>
<dbReference type="GO" id="GO:0015074">
    <property type="term" value="P:DNA integration"/>
    <property type="evidence" value="ECO:0007669"/>
    <property type="project" value="InterPro"/>
</dbReference>
<dbReference type="GO" id="GO:0003676">
    <property type="term" value="F:nucleic acid binding"/>
    <property type="evidence" value="ECO:0007669"/>
    <property type="project" value="InterPro"/>
</dbReference>
<dbReference type="Pfam" id="PF13683">
    <property type="entry name" value="rve_3"/>
    <property type="match status" value="1"/>
</dbReference>
<dbReference type="InterPro" id="IPR025948">
    <property type="entry name" value="HTH-like_dom"/>
</dbReference>
<reference evidence="4" key="1">
    <citation type="submission" date="2022-08" db="EMBL/GenBank/DDBJ databases">
        <title>Genomic Encyclopedia of Type Strains, Phase V (KMG-V): Genome sequencing to study the core and pangenomes of soil and plant-associated prokaryotes.</title>
        <authorList>
            <person name="Whitman W."/>
        </authorList>
    </citation>
    <scope>NUCLEOTIDE SEQUENCE</scope>
    <source>
        <strain evidence="4">SP3026</strain>
    </source>
</reference>
<accession>A0A9X2V6L8</accession>
<evidence type="ECO:0000313" key="3">
    <source>
        <dbReference type="EMBL" id="MCS4122313.1"/>
    </source>
</evidence>
<sequence length="299" mass="34054">MDQQREEHGLNRCLEAIGLPKSTYYYRKNRSTEPSEEEQELMDHVREIIGEHPGYGYRRILPELEERTGQTINHKRLRRLLSEHELGLSRQVSGHSPSPVQEILGNAAGDLNLVAGLDPGPLEAFSTDFTELSYAGGNRKAYLMAVVDLESKYVPGWAVGPSANRKLAMRCWDQVRERMENLGEGLDEKIIHHDLDSVYTSYRWLRAILLDDEMHISYSENGAKGNPWIESLWGRTKAEVGSRITEASSLPALRTVFDERFRYYNQDRRHSSIGQIPPREHLGKTLDTPESEPQIAAVS</sequence>
<dbReference type="PANTHER" id="PTHR46889:SF4">
    <property type="entry name" value="TRANSPOSASE INSO FOR INSERTION SEQUENCE ELEMENT IS911B-RELATED"/>
    <property type="match status" value="1"/>
</dbReference>
<dbReference type="Pfam" id="PF00665">
    <property type="entry name" value="rve"/>
    <property type="match status" value="1"/>
</dbReference>
<evidence type="ECO:0000313" key="5">
    <source>
        <dbReference type="Proteomes" id="UP001155144"/>
    </source>
</evidence>
<feature type="region of interest" description="Disordered" evidence="1">
    <location>
        <begin position="271"/>
        <end position="299"/>
    </location>
</feature>
<comment type="caution">
    <text evidence="4">The sequence shown here is derived from an EMBL/GenBank/DDBJ whole genome shotgun (WGS) entry which is preliminary data.</text>
</comment>
<feature type="domain" description="Integrase catalytic" evidence="2">
    <location>
        <begin position="117"/>
        <end position="285"/>
    </location>
</feature>
<protein>
    <submittedName>
        <fullName evidence="4">Transposase InsO family protein</fullName>
    </submittedName>
</protein>
<evidence type="ECO:0000313" key="4">
    <source>
        <dbReference type="EMBL" id="MCS4122316.1"/>
    </source>
</evidence>
<dbReference type="EMBL" id="JANUBL010000005">
    <property type="protein sequence ID" value="MCS4122316.1"/>
    <property type="molecule type" value="Genomic_DNA"/>
</dbReference>
<name>A0A9X2V6L8_9BACT</name>
<dbReference type="InterPro" id="IPR012337">
    <property type="entry name" value="RNaseH-like_sf"/>
</dbReference>
<dbReference type="PANTHER" id="PTHR46889">
    <property type="entry name" value="TRANSPOSASE INSF FOR INSERTION SEQUENCE IS3B-RELATED"/>
    <property type="match status" value="1"/>
</dbReference>
<dbReference type="InterPro" id="IPR001584">
    <property type="entry name" value="Integrase_cat-core"/>
</dbReference>
<organism evidence="4 5">
    <name type="scientific">Salinibacter ruber</name>
    <dbReference type="NCBI Taxonomy" id="146919"/>
    <lineage>
        <taxon>Bacteria</taxon>
        <taxon>Pseudomonadati</taxon>
        <taxon>Rhodothermota</taxon>
        <taxon>Rhodothermia</taxon>
        <taxon>Rhodothermales</taxon>
        <taxon>Salinibacteraceae</taxon>
        <taxon>Salinibacter</taxon>
    </lineage>
</organism>
<dbReference type="Pfam" id="PF13276">
    <property type="entry name" value="HTH_21"/>
    <property type="match status" value="1"/>
</dbReference>
<evidence type="ECO:0000256" key="1">
    <source>
        <dbReference type="SAM" id="MobiDB-lite"/>
    </source>
</evidence>
<dbReference type="AlphaFoldDB" id="A0A9X2V6L8"/>
<dbReference type="EMBL" id="JANUBL010000005">
    <property type="protein sequence ID" value="MCS4122313.1"/>
    <property type="molecule type" value="Genomic_DNA"/>
</dbReference>
<dbReference type="SUPFAM" id="SSF53098">
    <property type="entry name" value="Ribonuclease H-like"/>
    <property type="match status" value="1"/>
</dbReference>
<proteinExistence type="predicted"/>
<gene>
    <name evidence="3" type="ORF">GGP45_002673</name>
    <name evidence="4" type="ORF">GGP45_002676</name>
</gene>
<dbReference type="Gene3D" id="3.30.420.10">
    <property type="entry name" value="Ribonuclease H-like superfamily/Ribonuclease H"/>
    <property type="match status" value="1"/>
</dbReference>
<dbReference type="RefSeq" id="WP_259040275.1">
    <property type="nucleotide sequence ID" value="NZ_JANUAB010000005.1"/>
</dbReference>
<dbReference type="PROSITE" id="PS50994">
    <property type="entry name" value="INTEGRASE"/>
    <property type="match status" value="1"/>
</dbReference>
<dbReference type="InterPro" id="IPR036397">
    <property type="entry name" value="RNaseH_sf"/>
</dbReference>
<dbReference type="Proteomes" id="UP001155144">
    <property type="component" value="Unassembled WGS sequence"/>
</dbReference>